<dbReference type="AlphaFoldDB" id="A0A5B9FPG7"/>
<evidence type="ECO:0000313" key="4">
    <source>
        <dbReference type="Proteomes" id="UP000321222"/>
    </source>
</evidence>
<dbReference type="PANTHER" id="PTHR30041:SF8">
    <property type="entry name" value="PROTEIN YFFB"/>
    <property type="match status" value="1"/>
</dbReference>
<evidence type="ECO:0000256" key="2">
    <source>
        <dbReference type="PROSITE-ProRule" id="PRU01282"/>
    </source>
</evidence>
<dbReference type="InterPro" id="IPR036249">
    <property type="entry name" value="Thioredoxin-like_sf"/>
</dbReference>
<reference evidence="3 4" key="1">
    <citation type="submission" date="2019-08" db="EMBL/GenBank/DDBJ databases">
        <title>Flavobacterium alkalisoli sp. nov., isolated from rhizosphere soil of Suaeda salsa.</title>
        <authorList>
            <person name="Sun J.-Q."/>
            <person name="Xu L."/>
        </authorList>
    </citation>
    <scope>NUCLEOTIDE SEQUENCE [LARGE SCALE GENOMIC DNA]</scope>
    <source>
        <strain evidence="3 4">XS-5</strain>
    </source>
</reference>
<dbReference type="RefSeq" id="WP_147582450.1">
    <property type="nucleotide sequence ID" value="NZ_CP042831.1"/>
</dbReference>
<evidence type="ECO:0000313" key="3">
    <source>
        <dbReference type="EMBL" id="QEE48874.1"/>
    </source>
</evidence>
<dbReference type="Gene3D" id="3.40.30.10">
    <property type="entry name" value="Glutaredoxin"/>
    <property type="match status" value="1"/>
</dbReference>
<dbReference type="PANTHER" id="PTHR30041">
    <property type="entry name" value="ARSENATE REDUCTASE"/>
    <property type="match status" value="1"/>
</dbReference>
<comment type="similarity">
    <text evidence="1 2">Belongs to the ArsC family.</text>
</comment>
<dbReference type="InterPro" id="IPR006660">
    <property type="entry name" value="Arsenate_reductase-like"/>
</dbReference>
<organism evidence="3 4">
    <name type="scientific">Flavobacterium alkalisoli</name>
    <dbReference type="NCBI Taxonomy" id="2602769"/>
    <lineage>
        <taxon>Bacteria</taxon>
        <taxon>Pseudomonadati</taxon>
        <taxon>Bacteroidota</taxon>
        <taxon>Flavobacteriia</taxon>
        <taxon>Flavobacteriales</taxon>
        <taxon>Flavobacteriaceae</taxon>
        <taxon>Flavobacterium</taxon>
    </lineage>
</organism>
<sequence>MKKIYYLKTCDTCKKIIKSLPNTNGFVLQDIKEEPITVKQLEEMHALAGSYEKLFSKRAKLYKERGMKDMDLTENDFKHYILEHYTFLNRPVIIANNNIFVGNSPKNVAAAIEYLSNE</sequence>
<keyword evidence="4" id="KW-1185">Reference proteome</keyword>
<dbReference type="KEGG" id="fak:FUA48_04575"/>
<dbReference type="Proteomes" id="UP000321222">
    <property type="component" value="Chromosome"/>
</dbReference>
<accession>A0A5B9FPG7</accession>
<dbReference type="PROSITE" id="PS51353">
    <property type="entry name" value="ARSC"/>
    <property type="match status" value="1"/>
</dbReference>
<gene>
    <name evidence="3" type="ORF">FUA48_04575</name>
</gene>
<dbReference type="Pfam" id="PF03960">
    <property type="entry name" value="ArsC"/>
    <property type="match status" value="1"/>
</dbReference>
<dbReference type="OrthoDB" id="1120494at2"/>
<dbReference type="EMBL" id="CP042831">
    <property type="protein sequence ID" value="QEE48874.1"/>
    <property type="molecule type" value="Genomic_DNA"/>
</dbReference>
<evidence type="ECO:0000256" key="1">
    <source>
        <dbReference type="ARBA" id="ARBA00007198"/>
    </source>
</evidence>
<dbReference type="SUPFAM" id="SSF52833">
    <property type="entry name" value="Thioredoxin-like"/>
    <property type="match status" value="1"/>
</dbReference>
<proteinExistence type="inferred from homology"/>
<protein>
    <submittedName>
        <fullName evidence="3">Arsenate reductase</fullName>
    </submittedName>
</protein>
<name>A0A5B9FPG7_9FLAO</name>